<feature type="compositionally biased region" description="Basic and acidic residues" evidence="1">
    <location>
        <begin position="40"/>
        <end position="53"/>
    </location>
</feature>
<comment type="caution">
    <text evidence="2">The sequence shown here is derived from an EMBL/GenBank/DDBJ whole genome shotgun (WGS) entry which is preliminary data.</text>
</comment>
<evidence type="ECO:0000313" key="3">
    <source>
        <dbReference type="Proteomes" id="UP000660729"/>
    </source>
</evidence>
<gene>
    <name evidence="2" type="ORF">HII31_04403</name>
</gene>
<organism evidence="2 3">
    <name type="scientific">Pseudocercospora fuligena</name>
    <dbReference type="NCBI Taxonomy" id="685502"/>
    <lineage>
        <taxon>Eukaryota</taxon>
        <taxon>Fungi</taxon>
        <taxon>Dikarya</taxon>
        <taxon>Ascomycota</taxon>
        <taxon>Pezizomycotina</taxon>
        <taxon>Dothideomycetes</taxon>
        <taxon>Dothideomycetidae</taxon>
        <taxon>Mycosphaerellales</taxon>
        <taxon>Mycosphaerellaceae</taxon>
        <taxon>Pseudocercospora</taxon>
    </lineage>
</organism>
<dbReference type="EMBL" id="JABCIY010000062">
    <property type="protein sequence ID" value="KAF7194370.1"/>
    <property type="molecule type" value="Genomic_DNA"/>
</dbReference>
<protein>
    <submittedName>
        <fullName evidence="2">Uncharacterized protein</fullName>
    </submittedName>
</protein>
<accession>A0A8H6RM48</accession>
<feature type="region of interest" description="Disordered" evidence="1">
    <location>
        <begin position="1"/>
        <end position="97"/>
    </location>
</feature>
<dbReference type="AlphaFoldDB" id="A0A8H6RM48"/>
<evidence type="ECO:0000256" key="1">
    <source>
        <dbReference type="SAM" id="MobiDB-lite"/>
    </source>
</evidence>
<reference evidence="2" key="1">
    <citation type="submission" date="2020-04" db="EMBL/GenBank/DDBJ databases">
        <title>Draft genome resource of the tomato pathogen Pseudocercospora fuligena.</title>
        <authorList>
            <person name="Zaccaron A."/>
        </authorList>
    </citation>
    <scope>NUCLEOTIDE SEQUENCE</scope>
    <source>
        <strain evidence="2">PF001</strain>
    </source>
</reference>
<sequence>MAPNPTRKSKDSGITKSPAIRPQPPVKDSKSKAGSASQSKDTKIDNENRRDSRNVIATPPSKLPQIPDEQPKTPAAPRPEEKQHSYTPKSPVPRSSPFIGVQVAEPCVQGGLTHRLKPCGHKVITHSPVPCGSNCARDFKEEVSEWAITKITEQPFVCAACVHIHLKSYREASVELTKSSIEASKAQMGDMLTEEWLEEEFRYAKSVLQNDLERQSKKFKQLGRECCMIPGEPLFDEPKKQFPVEEIPSQRTMLFKCPKAARSPRDMRSESAIQRMKPKE</sequence>
<feature type="region of interest" description="Disordered" evidence="1">
    <location>
        <begin position="258"/>
        <end position="280"/>
    </location>
</feature>
<keyword evidence="3" id="KW-1185">Reference proteome</keyword>
<name>A0A8H6RM48_9PEZI</name>
<dbReference type="Proteomes" id="UP000660729">
    <property type="component" value="Unassembled WGS sequence"/>
</dbReference>
<evidence type="ECO:0000313" key="2">
    <source>
        <dbReference type="EMBL" id="KAF7194370.1"/>
    </source>
</evidence>
<proteinExistence type="predicted"/>
<dbReference type="OrthoDB" id="3650678at2759"/>